<dbReference type="GO" id="GO:0005737">
    <property type="term" value="C:cytoplasm"/>
    <property type="evidence" value="ECO:0007669"/>
    <property type="project" value="TreeGrafter"/>
</dbReference>
<proteinExistence type="inferred from homology"/>
<dbReference type="AlphaFoldDB" id="X0RLC3"/>
<evidence type="ECO:0000256" key="4">
    <source>
        <dbReference type="ARBA" id="ARBA00023244"/>
    </source>
</evidence>
<organism evidence="6">
    <name type="scientific">marine sediment metagenome</name>
    <dbReference type="NCBI Taxonomy" id="412755"/>
    <lineage>
        <taxon>unclassified sequences</taxon>
        <taxon>metagenomes</taxon>
        <taxon>ecological metagenomes</taxon>
    </lineage>
</organism>
<evidence type="ECO:0000313" key="6">
    <source>
        <dbReference type="EMBL" id="GAF69629.1"/>
    </source>
</evidence>
<comment type="caution">
    <text evidence="6">The sequence shown here is derived from an EMBL/GenBank/DDBJ whole genome shotgun (WGS) entry which is preliminary data.</text>
</comment>
<sequence length="94" mass="10112">MPETLLIGSRKSALARSQAEWVARLVSAAWPELQVRNVWMDTEGDRKRDVPLPAIGGKGLFTAELEAAILDGAIDIAVHSLKDLPTDLPPGLAL</sequence>
<dbReference type="PRINTS" id="PR00151">
    <property type="entry name" value="PORPHBDMNASE"/>
</dbReference>
<dbReference type="InterPro" id="IPR022417">
    <property type="entry name" value="Porphobilin_deaminase_N"/>
</dbReference>
<keyword evidence="3" id="KW-0808">Transferase</keyword>
<dbReference type="PANTHER" id="PTHR11557:SF0">
    <property type="entry name" value="PORPHOBILINOGEN DEAMINASE"/>
    <property type="match status" value="1"/>
</dbReference>
<gene>
    <name evidence="6" type="ORF">S01H1_14976</name>
</gene>
<feature type="domain" description="Porphobilinogen deaminase N-terminal" evidence="5">
    <location>
        <begin position="5"/>
        <end position="94"/>
    </location>
</feature>
<dbReference type="GO" id="GO:0004418">
    <property type="term" value="F:hydroxymethylbilane synthase activity"/>
    <property type="evidence" value="ECO:0007669"/>
    <property type="project" value="UniProtKB-EC"/>
</dbReference>
<comment type="similarity">
    <text evidence="1">Belongs to the HMBS family.</text>
</comment>
<dbReference type="GO" id="GO:0006783">
    <property type="term" value="P:heme biosynthetic process"/>
    <property type="evidence" value="ECO:0007669"/>
    <property type="project" value="TreeGrafter"/>
</dbReference>
<dbReference type="Pfam" id="PF01379">
    <property type="entry name" value="Porphobil_deam"/>
    <property type="match status" value="1"/>
</dbReference>
<evidence type="ECO:0000256" key="1">
    <source>
        <dbReference type="ARBA" id="ARBA00005638"/>
    </source>
</evidence>
<dbReference type="EC" id="2.5.1.61" evidence="2"/>
<dbReference type="PANTHER" id="PTHR11557">
    <property type="entry name" value="PORPHOBILINOGEN DEAMINASE"/>
    <property type="match status" value="1"/>
</dbReference>
<dbReference type="Gene3D" id="3.40.190.10">
    <property type="entry name" value="Periplasmic binding protein-like II"/>
    <property type="match status" value="1"/>
</dbReference>
<dbReference type="InterPro" id="IPR000860">
    <property type="entry name" value="HemC"/>
</dbReference>
<evidence type="ECO:0000256" key="2">
    <source>
        <dbReference type="ARBA" id="ARBA00012655"/>
    </source>
</evidence>
<keyword evidence="4" id="KW-0627">Porphyrin biosynthesis</keyword>
<name>X0RLC3_9ZZZZ</name>
<protein>
    <recommendedName>
        <fullName evidence="2">hydroxymethylbilane synthase</fullName>
        <ecNumber evidence="2">2.5.1.61</ecNumber>
    </recommendedName>
</protein>
<feature type="non-terminal residue" evidence="6">
    <location>
        <position position="94"/>
    </location>
</feature>
<evidence type="ECO:0000259" key="5">
    <source>
        <dbReference type="Pfam" id="PF01379"/>
    </source>
</evidence>
<evidence type="ECO:0000256" key="3">
    <source>
        <dbReference type="ARBA" id="ARBA00022679"/>
    </source>
</evidence>
<dbReference type="EMBL" id="BARS01007811">
    <property type="protein sequence ID" value="GAF69629.1"/>
    <property type="molecule type" value="Genomic_DNA"/>
</dbReference>
<accession>X0RLC3</accession>
<dbReference type="SUPFAM" id="SSF53850">
    <property type="entry name" value="Periplasmic binding protein-like II"/>
    <property type="match status" value="1"/>
</dbReference>
<reference evidence="6" key="1">
    <citation type="journal article" date="2014" name="Front. Microbiol.">
        <title>High frequency of phylogenetically diverse reductive dehalogenase-homologous genes in deep subseafloor sedimentary metagenomes.</title>
        <authorList>
            <person name="Kawai M."/>
            <person name="Futagami T."/>
            <person name="Toyoda A."/>
            <person name="Takaki Y."/>
            <person name="Nishi S."/>
            <person name="Hori S."/>
            <person name="Arai W."/>
            <person name="Tsubouchi T."/>
            <person name="Morono Y."/>
            <person name="Uchiyama I."/>
            <person name="Ito T."/>
            <person name="Fujiyama A."/>
            <person name="Inagaki F."/>
            <person name="Takami H."/>
        </authorList>
    </citation>
    <scope>NUCLEOTIDE SEQUENCE</scope>
    <source>
        <strain evidence="6">Expedition CK06-06</strain>
    </source>
</reference>